<evidence type="ECO:0000256" key="1">
    <source>
        <dbReference type="ARBA" id="ARBA00006139"/>
    </source>
</evidence>
<feature type="transmembrane region" description="Helical" evidence="9">
    <location>
        <begin position="7"/>
        <end position="25"/>
    </location>
</feature>
<dbReference type="UniPathway" id="UPA00665"/>
<dbReference type="GO" id="GO:0004190">
    <property type="term" value="F:aspartic-type endopeptidase activity"/>
    <property type="evidence" value="ECO:0007669"/>
    <property type="project" value="UniProtKB-UniRule"/>
</dbReference>
<dbReference type="GO" id="GO:0005886">
    <property type="term" value="C:plasma membrane"/>
    <property type="evidence" value="ECO:0007669"/>
    <property type="project" value="UniProtKB-SubCell"/>
</dbReference>
<name>A0A829R5Q6_LISGR</name>
<keyword evidence="2 9" id="KW-1003">Cell membrane</keyword>
<keyword evidence="6 9" id="KW-0378">Hydrolase</keyword>
<evidence type="ECO:0000256" key="5">
    <source>
        <dbReference type="ARBA" id="ARBA00022750"/>
    </source>
</evidence>
<dbReference type="PANTHER" id="PTHR33695:SF1">
    <property type="entry name" value="LIPOPROTEIN SIGNAL PEPTIDASE"/>
    <property type="match status" value="1"/>
</dbReference>
<comment type="pathway">
    <text evidence="9">Protein modification; lipoprotein biosynthesis (signal peptide cleavage).</text>
</comment>
<comment type="catalytic activity">
    <reaction evidence="9 10">
        <text>Release of signal peptides from bacterial membrane prolipoproteins. Hydrolyzes -Xaa-Yaa-Zaa-|-(S,diacylglyceryl)Cys-, in which Xaa is hydrophobic (preferably Leu), and Yaa (Ala or Ser) and Zaa (Gly or Ala) have small, neutral side chains.</text>
        <dbReference type="EC" id="3.4.23.36"/>
    </reaction>
</comment>
<evidence type="ECO:0000256" key="2">
    <source>
        <dbReference type="ARBA" id="ARBA00022475"/>
    </source>
</evidence>
<feature type="active site" evidence="9">
    <location>
        <position position="120"/>
    </location>
</feature>
<evidence type="ECO:0000256" key="4">
    <source>
        <dbReference type="ARBA" id="ARBA00022692"/>
    </source>
</evidence>
<dbReference type="GO" id="GO:0006508">
    <property type="term" value="P:proteolysis"/>
    <property type="evidence" value="ECO:0007669"/>
    <property type="project" value="UniProtKB-KW"/>
</dbReference>
<dbReference type="EC" id="3.4.23.36" evidence="9"/>
<dbReference type="InterPro" id="IPR001872">
    <property type="entry name" value="Peptidase_A8"/>
</dbReference>
<dbReference type="NCBIfam" id="TIGR00077">
    <property type="entry name" value="lspA"/>
    <property type="match status" value="1"/>
</dbReference>
<protein>
    <recommendedName>
        <fullName evidence="9">Lipoprotein signal peptidase</fullName>
        <ecNumber evidence="9">3.4.23.36</ecNumber>
    </recommendedName>
    <alternativeName>
        <fullName evidence="9">Prolipoprotein signal peptidase</fullName>
    </alternativeName>
    <alternativeName>
        <fullName evidence="9">Signal peptidase II</fullName>
        <shortName evidence="9">SPase II</shortName>
    </alternativeName>
</protein>
<feature type="transmembrane region" description="Helical" evidence="9">
    <location>
        <begin position="130"/>
        <end position="154"/>
    </location>
</feature>
<dbReference type="PROSITE" id="PS00855">
    <property type="entry name" value="SPASE_II"/>
    <property type="match status" value="1"/>
</dbReference>
<comment type="caution">
    <text evidence="12">The sequence shown here is derived from an EMBL/GenBank/DDBJ whole genome shotgun (WGS) entry which is preliminary data.</text>
</comment>
<evidence type="ECO:0000256" key="8">
    <source>
        <dbReference type="ARBA" id="ARBA00023136"/>
    </source>
</evidence>
<dbReference type="PRINTS" id="PR00781">
    <property type="entry name" value="LIPOSIGPTASE"/>
</dbReference>
<evidence type="ECO:0000256" key="9">
    <source>
        <dbReference type="HAMAP-Rule" id="MF_00161"/>
    </source>
</evidence>
<feature type="transmembrane region" description="Helical" evidence="9">
    <location>
        <begin position="92"/>
        <end position="110"/>
    </location>
</feature>
<comment type="subcellular location">
    <subcellularLocation>
        <location evidence="9">Cell membrane</location>
        <topology evidence="9">Multi-pass membrane protein</topology>
    </subcellularLocation>
</comment>
<evidence type="ECO:0000256" key="3">
    <source>
        <dbReference type="ARBA" id="ARBA00022670"/>
    </source>
</evidence>
<organism evidence="12 13">
    <name type="scientific">Listeria grayi FSL F6-1183</name>
    <dbReference type="NCBI Taxonomy" id="1265827"/>
    <lineage>
        <taxon>Bacteria</taxon>
        <taxon>Bacillati</taxon>
        <taxon>Bacillota</taxon>
        <taxon>Bacilli</taxon>
        <taxon>Bacillales</taxon>
        <taxon>Listeriaceae</taxon>
        <taxon>Listeria</taxon>
    </lineage>
</organism>
<evidence type="ECO:0000256" key="7">
    <source>
        <dbReference type="ARBA" id="ARBA00022989"/>
    </source>
</evidence>
<dbReference type="AlphaFoldDB" id="A0A829R5Q6"/>
<keyword evidence="8 9" id="KW-0472">Membrane</keyword>
<dbReference type="PANTHER" id="PTHR33695">
    <property type="entry name" value="LIPOPROTEIN SIGNAL PEPTIDASE"/>
    <property type="match status" value="1"/>
</dbReference>
<evidence type="ECO:0000256" key="6">
    <source>
        <dbReference type="ARBA" id="ARBA00022801"/>
    </source>
</evidence>
<keyword evidence="12" id="KW-0449">Lipoprotein</keyword>
<evidence type="ECO:0000313" key="13">
    <source>
        <dbReference type="Proteomes" id="UP000019251"/>
    </source>
</evidence>
<proteinExistence type="inferred from homology"/>
<reference evidence="12 13" key="1">
    <citation type="submission" date="2012-12" db="EMBL/GenBank/DDBJ databases">
        <title>Novel taxa of Listeriaceae from agricultural environments in the United States.</title>
        <authorList>
            <person name="den Bakker H.C."/>
            <person name="Allred A."/>
            <person name="Warchocki S."/>
            <person name="Wright E.M."/>
            <person name="Burrell A."/>
            <person name="Nightingale K.K."/>
            <person name="Kephart D."/>
            <person name="Wiedmann M."/>
        </authorList>
    </citation>
    <scope>NUCLEOTIDE SEQUENCE [LARGE SCALE GENOMIC DNA]</scope>
    <source>
        <strain evidence="12 13">FSL F6-1183</strain>
    </source>
</reference>
<keyword evidence="3 9" id="KW-0645">Protease</keyword>
<evidence type="ECO:0000256" key="11">
    <source>
        <dbReference type="RuleBase" id="RU004181"/>
    </source>
</evidence>
<keyword evidence="7 9" id="KW-1133">Transmembrane helix</keyword>
<dbReference type="EMBL" id="AODG01000013">
    <property type="protein sequence ID" value="EUJ27043.1"/>
    <property type="molecule type" value="Genomic_DNA"/>
</dbReference>
<dbReference type="HAMAP" id="MF_00161">
    <property type="entry name" value="LspA"/>
    <property type="match status" value="1"/>
</dbReference>
<evidence type="ECO:0000256" key="10">
    <source>
        <dbReference type="RuleBase" id="RU000594"/>
    </source>
</evidence>
<dbReference type="Pfam" id="PF01252">
    <property type="entry name" value="Peptidase_A8"/>
    <property type="match status" value="1"/>
</dbReference>
<accession>A0A829R5Q6</accession>
<keyword evidence="4 9" id="KW-0812">Transmembrane</keyword>
<dbReference type="Proteomes" id="UP000019251">
    <property type="component" value="Unassembled WGS sequence"/>
</dbReference>
<comment type="function">
    <text evidence="9 10">This protein specifically catalyzes the removal of signal peptides from prolipoproteins.</text>
</comment>
<evidence type="ECO:0000313" key="12">
    <source>
        <dbReference type="EMBL" id="EUJ27043.1"/>
    </source>
</evidence>
<feature type="active site" evidence="9">
    <location>
        <position position="138"/>
    </location>
</feature>
<gene>
    <name evidence="9 12" type="primary">lspA</name>
    <name evidence="12" type="ORF">LMUR_11092</name>
</gene>
<sequence>MGKKRGVALIYYYLIALVVVGIDQFTKWLVVEHLTIGQQVEVIPGFLYWFSFRNNGAAWSILEGHMSFFYIITVIVVAVIIYIMQRYAKGKTLFGISLALILGGALGNFIDRLWRHEVVDFVQTVWGNYYFPIFNLADAALSIGVVCMLIFVFLDDRKTKGKK</sequence>
<feature type="transmembrane region" description="Helical" evidence="9">
    <location>
        <begin position="67"/>
        <end position="85"/>
    </location>
</feature>
<comment type="similarity">
    <text evidence="1 9 11">Belongs to the peptidase A8 family.</text>
</comment>
<keyword evidence="5 9" id="KW-0064">Aspartyl protease</keyword>